<dbReference type="CDD" id="cd04332">
    <property type="entry name" value="YbaK_like"/>
    <property type="match status" value="1"/>
</dbReference>
<dbReference type="SUPFAM" id="SSF55826">
    <property type="entry name" value="YbaK/ProRS associated domain"/>
    <property type="match status" value="1"/>
</dbReference>
<accession>A0AA86N380</accession>
<dbReference type="Proteomes" id="UP001179121">
    <property type="component" value="Chromosome"/>
</dbReference>
<evidence type="ECO:0000313" key="3">
    <source>
        <dbReference type="Proteomes" id="UP001179121"/>
    </source>
</evidence>
<dbReference type="AlphaFoldDB" id="A0AA86N380"/>
<dbReference type="GO" id="GO:0002161">
    <property type="term" value="F:aminoacyl-tRNA deacylase activity"/>
    <property type="evidence" value="ECO:0007669"/>
    <property type="project" value="InterPro"/>
</dbReference>
<dbReference type="RefSeq" id="WP_289271363.1">
    <property type="nucleotide sequence ID" value="NZ_OX365700.1"/>
</dbReference>
<dbReference type="InterPro" id="IPR036754">
    <property type="entry name" value="YbaK/aa-tRNA-synt-asso_dom_sf"/>
</dbReference>
<reference evidence="2" key="1">
    <citation type="submission" date="2022-10" db="EMBL/GenBank/DDBJ databases">
        <authorList>
            <person name="Koch H."/>
        </authorList>
    </citation>
    <scope>NUCLEOTIDE SEQUENCE</scope>
    <source>
        <strain evidence="2">DNF</strain>
    </source>
</reference>
<dbReference type="Gene3D" id="3.90.960.10">
    <property type="entry name" value="YbaK/aminoacyl-tRNA synthetase-associated domain"/>
    <property type="match status" value="1"/>
</dbReference>
<proteinExistence type="predicted"/>
<feature type="domain" description="YbaK/aminoacyl-tRNA synthetase-associated" evidence="1">
    <location>
        <begin position="23"/>
        <end position="142"/>
    </location>
</feature>
<keyword evidence="3" id="KW-1185">Reference proteome</keyword>
<dbReference type="InterPro" id="IPR007214">
    <property type="entry name" value="YbaK/aa-tRNA-synth-assoc-dom"/>
</dbReference>
<gene>
    <name evidence="2" type="ORF">DNFV4_04382</name>
</gene>
<dbReference type="KEGG" id="nti:DNFV4_04382"/>
<name>A0AA86N380_9BACT</name>
<protein>
    <submittedName>
        <fullName evidence="2">YbaK/EbsC family protein</fullName>
    </submittedName>
</protein>
<dbReference type="Pfam" id="PF04073">
    <property type="entry name" value="tRNA_edit"/>
    <property type="match status" value="1"/>
</dbReference>
<sequence length="160" mass="18511">MSIARKLKAYLDREHVHYDVLPHPEAFRAIEIARALHAPEKELAKVVIMKVDARFVMTVLPAGWLVDLHRLRDVFRTHHVRLATEEEFKDLFPDCELGAMPPFGNLYGLDVYADRSLTEDEQIIFQAGTHSEAIRMRYMDFASLVFPVVAEFHQLHSTVR</sequence>
<organism evidence="2 3">
    <name type="scientific">Nitrospira tepida</name>
    <dbReference type="NCBI Taxonomy" id="2973512"/>
    <lineage>
        <taxon>Bacteria</taxon>
        <taxon>Pseudomonadati</taxon>
        <taxon>Nitrospirota</taxon>
        <taxon>Nitrospiria</taxon>
        <taxon>Nitrospirales</taxon>
        <taxon>Nitrospiraceae</taxon>
        <taxon>Nitrospira</taxon>
    </lineage>
</organism>
<evidence type="ECO:0000313" key="2">
    <source>
        <dbReference type="EMBL" id="CAI4033940.1"/>
    </source>
</evidence>
<evidence type="ECO:0000259" key="1">
    <source>
        <dbReference type="Pfam" id="PF04073"/>
    </source>
</evidence>
<dbReference type="EMBL" id="OX365700">
    <property type="protein sequence ID" value="CAI4033940.1"/>
    <property type="molecule type" value="Genomic_DNA"/>
</dbReference>